<feature type="transmembrane region" description="Helical" evidence="8">
    <location>
        <begin position="74"/>
        <end position="98"/>
    </location>
</feature>
<evidence type="ECO:0000256" key="3">
    <source>
        <dbReference type="ARBA" id="ARBA00022670"/>
    </source>
</evidence>
<keyword evidence="6 8" id="KW-1133">Transmembrane helix</keyword>
<dbReference type="NCBIfam" id="TIGR04178">
    <property type="entry name" value="exo_archaeo"/>
    <property type="match status" value="1"/>
</dbReference>
<dbReference type="InterPro" id="IPR014263">
    <property type="entry name" value="Methanolan_biosynth_EpsI"/>
</dbReference>
<evidence type="ECO:0000256" key="2">
    <source>
        <dbReference type="ARBA" id="ARBA00022475"/>
    </source>
</evidence>
<protein>
    <submittedName>
        <fullName evidence="10">Exosortase/archaeosortase family protein</fullName>
    </submittedName>
</protein>
<keyword evidence="4 8" id="KW-0812">Transmembrane</keyword>
<evidence type="ECO:0000256" key="5">
    <source>
        <dbReference type="ARBA" id="ARBA00022801"/>
    </source>
</evidence>
<dbReference type="Pfam" id="PF09721">
    <property type="entry name" value="Exosortase_EpsH"/>
    <property type="match status" value="1"/>
</dbReference>
<feature type="domain" description="Methanolan biosynthesis EpsI" evidence="9">
    <location>
        <begin position="369"/>
        <end position="491"/>
    </location>
</feature>
<keyword evidence="5" id="KW-0378">Hydrolase</keyword>
<keyword evidence="7 8" id="KW-0472">Membrane</keyword>
<evidence type="ECO:0000256" key="8">
    <source>
        <dbReference type="SAM" id="Phobius"/>
    </source>
</evidence>
<dbReference type="InterPro" id="IPR026392">
    <property type="entry name" value="Exo/Archaeosortase_dom"/>
</dbReference>
<proteinExistence type="predicted"/>
<dbReference type="AlphaFoldDB" id="A0A5R8KGT9"/>
<feature type="transmembrane region" description="Helical" evidence="8">
    <location>
        <begin position="136"/>
        <end position="154"/>
    </location>
</feature>
<feature type="transmembrane region" description="Helical" evidence="8">
    <location>
        <begin position="110"/>
        <end position="130"/>
    </location>
</feature>
<dbReference type="Pfam" id="PF11984">
    <property type="entry name" value="DUF3485"/>
    <property type="match status" value="1"/>
</dbReference>
<dbReference type="Proteomes" id="UP000306196">
    <property type="component" value="Unassembled WGS sequence"/>
</dbReference>
<keyword evidence="11" id="KW-1185">Reference proteome</keyword>
<gene>
    <name evidence="10" type="ORF">FEM03_07960</name>
</gene>
<organism evidence="10 11">
    <name type="scientific">Phragmitibacter flavus</name>
    <dbReference type="NCBI Taxonomy" id="2576071"/>
    <lineage>
        <taxon>Bacteria</taxon>
        <taxon>Pseudomonadati</taxon>
        <taxon>Verrucomicrobiota</taxon>
        <taxon>Verrucomicrobiia</taxon>
        <taxon>Verrucomicrobiales</taxon>
        <taxon>Verrucomicrobiaceae</taxon>
        <taxon>Phragmitibacter</taxon>
    </lineage>
</organism>
<evidence type="ECO:0000256" key="6">
    <source>
        <dbReference type="ARBA" id="ARBA00022989"/>
    </source>
</evidence>
<comment type="subcellular location">
    <subcellularLocation>
        <location evidence="1">Cell membrane</location>
        <topology evidence="1">Multi-pass membrane protein</topology>
    </subcellularLocation>
</comment>
<reference evidence="10 11" key="1">
    <citation type="submission" date="2019-05" db="EMBL/GenBank/DDBJ databases">
        <title>Verrucobacter flavum gen. nov., sp. nov. a new member of the family Verrucomicrobiaceae.</title>
        <authorList>
            <person name="Szuroczki S."/>
            <person name="Abbaszade G."/>
            <person name="Szabo A."/>
            <person name="Felfoldi T."/>
            <person name="Schumann P."/>
            <person name="Boka K."/>
            <person name="Keki Z."/>
            <person name="Toumi M."/>
            <person name="Toth E."/>
        </authorList>
    </citation>
    <scope>NUCLEOTIDE SEQUENCE [LARGE SCALE GENOMIC DNA]</scope>
    <source>
        <strain evidence="10 11">MG-N-17</strain>
    </source>
</reference>
<feature type="transmembrane region" description="Helical" evidence="8">
    <location>
        <begin position="37"/>
        <end position="54"/>
    </location>
</feature>
<feature type="transmembrane region" description="Helical" evidence="8">
    <location>
        <begin position="310"/>
        <end position="334"/>
    </location>
</feature>
<evidence type="ECO:0000256" key="4">
    <source>
        <dbReference type="ARBA" id="ARBA00022692"/>
    </source>
</evidence>
<evidence type="ECO:0000313" key="10">
    <source>
        <dbReference type="EMBL" id="TLD71451.1"/>
    </source>
</evidence>
<dbReference type="GO" id="GO:0005886">
    <property type="term" value="C:plasma membrane"/>
    <property type="evidence" value="ECO:0007669"/>
    <property type="project" value="UniProtKB-SubCell"/>
</dbReference>
<evidence type="ECO:0000259" key="9">
    <source>
        <dbReference type="Pfam" id="PF11984"/>
    </source>
</evidence>
<evidence type="ECO:0000256" key="1">
    <source>
        <dbReference type="ARBA" id="ARBA00004651"/>
    </source>
</evidence>
<accession>A0A5R8KGT9</accession>
<name>A0A5R8KGT9_9BACT</name>
<keyword evidence="2" id="KW-1003">Cell membrane</keyword>
<evidence type="ECO:0000256" key="7">
    <source>
        <dbReference type="ARBA" id="ARBA00023136"/>
    </source>
</evidence>
<dbReference type="GO" id="GO:0008233">
    <property type="term" value="F:peptidase activity"/>
    <property type="evidence" value="ECO:0007669"/>
    <property type="project" value="UniProtKB-KW"/>
</dbReference>
<evidence type="ECO:0000313" key="11">
    <source>
        <dbReference type="Proteomes" id="UP000306196"/>
    </source>
</evidence>
<sequence>MSQVSNASKTSGSGQMVAAEGVSSISRVSDGLKWERWLALGAGVLAFVVWFVWWPYQHWTFEERVSVLSGWVKILMLGSNSEWQFCLVVPLIAGFLVYRQRATLGRVPVNGSWLGVPVLLASGVLFWLGYKVDTGYLGYAALQLSVAGIILLMGGKEWMRLLFVPWVFLVFAWPLFPLDTLLAAKLKIPTAWIAEKLLTVVGIGAVREGSAIQSLADFGAGIKQGERFTLDIADSCSGMRSLYALIMVAVLYSFMALNRTVPRILLSLSAIPLAVAGNVVRLLLLTVASLVMGQEWAVGKQVDGQQVDSFFHLLAGFMVFGVALAGMFGLATWLEGRHWKRVRLVEPKLEVKSGGVGDGMTKVLVNAGLLFASVGAALGLCAMTPEQPVLREAGFAPQLPEWVGGYHGEMKEMSYQERMNFDPTVTLLRRAYTAPGARPVTATIVISGEMKRTLHSPEVCMPNQGWTVNALQPVEVKLDNGMVINANVMRLFRDVEVAEGKKVRMRVLNLTWYQGSNGYSTPGYNISHFMNYRDAILFGYNHRWSQASFFMEVHATEVGVDDPLGEIIAIEELKDFAQTVASQFVKVPAS</sequence>
<dbReference type="EMBL" id="VAUV01000005">
    <property type="protein sequence ID" value="TLD71451.1"/>
    <property type="molecule type" value="Genomic_DNA"/>
</dbReference>
<dbReference type="GO" id="GO:0006508">
    <property type="term" value="P:proteolysis"/>
    <property type="evidence" value="ECO:0007669"/>
    <property type="project" value="UniProtKB-KW"/>
</dbReference>
<feature type="transmembrane region" description="Helical" evidence="8">
    <location>
        <begin position="240"/>
        <end position="257"/>
    </location>
</feature>
<dbReference type="OrthoDB" id="9769061at2"/>
<dbReference type="InterPro" id="IPR019127">
    <property type="entry name" value="Exosortase"/>
</dbReference>
<comment type="caution">
    <text evidence="10">The sequence shown here is derived from an EMBL/GenBank/DDBJ whole genome shotgun (WGS) entry which is preliminary data.</text>
</comment>
<keyword evidence="3" id="KW-0645">Protease</keyword>
<feature type="transmembrane region" description="Helical" evidence="8">
    <location>
        <begin position="161"/>
        <end position="178"/>
    </location>
</feature>
<feature type="transmembrane region" description="Helical" evidence="8">
    <location>
        <begin position="264"/>
        <end position="290"/>
    </location>
</feature>